<dbReference type="EMBL" id="VSSQ01000810">
    <property type="protein sequence ID" value="MPM01627.1"/>
    <property type="molecule type" value="Genomic_DNA"/>
</dbReference>
<proteinExistence type="predicted"/>
<name>A0A644WDM8_9ZZZZ</name>
<dbReference type="AlphaFoldDB" id="A0A644WDM8"/>
<evidence type="ECO:0000313" key="1">
    <source>
        <dbReference type="EMBL" id="MPM01627.1"/>
    </source>
</evidence>
<protein>
    <submittedName>
        <fullName evidence="1">Uncharacterized protein</fullName>
    </submittedName>
</protein>
<accession>A0A644WDM8</accession>
<gene>
    <name evidence="1" type="ORF">SDC9_47867</name>
</gene>
<reference evidence="1" key="1">
    <citation type="submission" date="2019-08" db="EMBL/GenBank/DDBJ databases">
        <authorList>
            <person name="Kucharzyk K."/>
            <person name="Murdoch R.W."/>
            <person name="Higgins S."/>
            <person name="Loffler F."/>
        </authorList>
    </citation>
    <scope>NUCLEOTIDE SEQUENCE</scope>
</reference>
<comment type="caution">
    <text evidence="1">The sequence shown here is derived from an EMBL/GenBank/DDBJ whole genome shotgun (WGS) entry which is preliminary data.</text>
</comment>
<sequence>MATVIEISHLGLQTSELPALLLAFNDLQILERYDAVVDIMDGEEGARDRSQLLSDPSHCMDQAQTRSNECSSIAIPDFAAVLSLAVSIDDVCVEGRDEQSNSSGEVLPPIGENPLLHTVVDNRGCDGHQLVRLFVRIAVELAEFECHHASHAGAQHIERVILGPQVLIAAAEISKPLGEGGILKILGVGSESGHQRCVHIKSCIEQALCAVAVHRRGGGKSMNQENRRVAALCVGYALCLLAEHLRFIGCKHVCLFVLISDEGGVPENE</sequence>
<organism evidence="1">
    <name type="scientific">bioreactor metagenome</name>
    <dbReference type="NCBI Taxonomy" id="1076179"/>
    <lineage>
        <taxon>unclassified sequences</taxon>
        <taxon>metagenomes</taxon>
        <taxon>ecological metagenomes</taxon>
    </lineage>
</organism>